<evidence type="ECO:0000313" key="2">
    <source>
        <dbReference type="EMBL" id="MTH28445.1"/>
    </source>
</evidence>
<dbReference type="AlphaFoldDB" id="A0A7K1GHG5"/>
<keyword evidence="3" id="KW-1185">Reference proteome</keyword>
<dbReference type="OrthoDB" id="667778at2"/>
<dbReference type="EMBL" id="WMJY01000001">
    <property type="protein sequence ID" value="MTH28445.1"/>
    <property type="molecule type" value="Genomic_DNA"/>
</dbReference>
<gene>
    <name evidence="2" type="ORF">GJV77_00695</name>
</gene>
<evidence type="ECO:0008006" key="4">
    <source>
        <dbReference type="Google" id="ProtNLM"/>
    </source>
</evidence>
<name>A0A7K1GHG5_9FLAO</name>
<evidence type="ECO:0000313" key="3">
    <source>
        <dbReference type="Proteomes" id="UP000488936"/>
    </source>
</evidence>
<accession>A0A7K1GHG5</accession>
<keyword evidence="1" id="KW-0732">Signal</keyword>
<proteinExistence type="predicted"/>
<evidence type="ECO:0000256" key="1">
    <source>
        <dbReference type="SAM" id="SignalP"/>
    </source>
</evidence>
<dbReference type="Proteomes" id="UP000488936">
    <property type="component" value="Unassembled WGS sequence"/>
</dbReference>
<dbReference type="RefSeq" id="WP_155034435.1">
    <property type="nucleotide sequence ID" value="NZ_JBHTIG010000060.1"/>
</dbReference>
<sequence length="121" mass="13998">MRNLLVVLFALQAVFAFGQKASNNLIGTFKNKSFWILTNTLEFDGKGKVNVNGKAKHEFFERNDTIFILQDNNPMYLIKQGKNQLKGFSKNIKRSTFNSTSDSFEYGKMSKEMNKMRKQKN</sequence>
<feature type="chain" id="PRO_5029881273" description="DUF4369 domain-containing protein" evidence="1">
    <location>
        <begin position="19"/>
        <end position="121"/>
    </location>
</feature>
<comment type="caution">
    <text evidence="2">The sequence shown here is derived from an EMBL/GenBank/DDBJ whole genome shotgun (WGS) entry which is preliminary data.</text>
</comment>
<protein>
    <recommendedName>
        <fullName evidence="4">DUF4369 domain-containing protein</fullName>
    </recommendedName>
</protein>
<reference evidence="2 3" key="1">
    <citation type="journal article" date="2006" name="Int. J. Syst. Evol. Microbiol.">
        <title>Myroides pelagicus sp. nov., isolated from seawater in Thailand.</title>
        <authorList>
            <person name="Yoon J."/>
            <person name="Maneerat S."/>
            <person name="Kawai F."/>
            <person name="Yokota A."/>
        </authorList>
    </citation>
    <scope>NUCLEOTIDE SEQUENCE [LARGE SCALE GENOMIC DNA]</scope>
    <source>
        <strain evidence="2 3">SM1T</strain>
    </source>
</reference>
<organism evidence="2 3">
    <name type="scientific">Myroides pelagicus</name>
    <dbReference type="NCBI Taxonomy" id="270914"/>
    <lineage>
        <taxon>Bacteria</taxon>
        <taxon>Pseudomonadati</taxon>
        <taxon>Bacteroidota</taxon>
        <taxon>Flavobacteriia</taxon>
        <taxon>Flavobacteriales</taxon>
        <taxon>Flavobacteriaceae</taxon>
        <taxon>Myroides</taxon>
    </lineage>
</organism>
<feature type="signal peptide" evidence="1">
    <location>
        <begin position="1"/>
        <end position="18"/>
    </location>
</feature>